<dbReference type="GO" id="GO:0045122">
    <property type="term" value="P:aflatoxin biosynthetic process"/>
    <property type="evidence" value="ECO:0007669"/>
    <property type="project" value="InterPro"/>
</dbReference>
<dbReference type="Proteomes" id="UP001251528">
    <property type="component" value="Unassembled WGS sequence"/>
</dbReference>
<evidence type="ECO:0000256" key="3">
    <source>
        <dbReference type="ARBA" id="ARBA00023125"/>
    </source>
</evidence>
<proteinExistence type="predicted"/>
<dbReference type="GO" id="GO:0005634">
    <property type="term" value="C:nucleus"/>
    <property type="evidence" value="ECO:0007669"/>
    <property type="project" value="InterPro"/>
</dbReference>
<protein>
    <recommendedName>
        <fullName evidence="7">Aflatoxin regulatory protein domain-containing protein</fullName>
    </recommendedName>
</protein>
<reference evidence="8" key="1">
    <citation type="submission" date="2023-06" db="EMBL/GenBank/DDBJ databases">
        <title>Conoideocrella luteorostrata (Hypocreales: Clavicipitaceae), a potential biocontrol fungus for elongate hemlock scale in United States Christmas tree production areas.</title>
        <authorList>
            <person name="Barrett H."/>
            <person name="Lovett B."/>
            <person name="Macias A.M."/>
            <person name="Stajich J.E."/>
            <person name="Kasson M.T."/>
        </authorList>
    </citation>
    <scope>NUCLEOTIDE SEQUENCE</scope>
    <source>
        <strain evidence="8">ARSEF 14590</strain>
    </source>
</reference>
<keyword evidence="4" id="KW-0804">Transcription</keyword>
<dbReference type="GO" id="GO:0046872">
    <property type="term" value="F:metal ion binding"/>
    <property type="evidence" value="ECO:0007669"/>
    <property type="project" value="UniProtKB-KW"/>
</dbReference>
<dbReference type="EMBL" id="JASWJB010000006">
    <property type="protein sequence ID" value="KAK2616400.1"/>
    <property type="molecule type" value="Genomic_DNA"/>
</dbReference>
<sequence>MTCPLPFLSIASDDTIIGLESSVAFRGELLDFTNFASFPYDSQDMSPGWSDSIITDKDGFPADFVSGLAWDTIDPSQSRSGPSASLSQLQGSGCRSPQGPCIGQAAGLLRSIHISSPSCLLDVGRQRRDPQMSRAVDAVLSTNQGAMRAMRGFLNCPCHAKPQLQILTNVICAEIIAWYGRVVDAYSRHRHSANVDASGILPTHRVDVLRRTFSIGQHSVGGHLETTLICQVLSSRLQELEDLIGDITWSTGQPASSNSESSRGSPMLGEGDIRMNSLLHTQLTAVRRELFSLQQDTTAGALT</sequence>
<name>A0AAJ0FZ13_9HYPO</name>
<dbReference type="Pfam" id="PF08493">
    <property type="entry name" value="AflR"/>
    <property type="match status" value="1"/>
</dbReference>
<comment type="caution">
    <text evidence="8">The sequence shown here is derived from an EMBL/GenBank/DDBJ whole genome shotgun (WGS) entry which is preliminary data.</text>
</comment>
<keyword evidence="1" id="KW-0479">Metal-binding</keyword>
<feature type="compositionally biased region" description="Polar residues" evidence="6">
    <location>
        <begin position="251"/>
        <end position="264"/>
    </location>
</feature>
<dbReference type="InterPro" id="IPR013700">
    <property type="entry name" value="AflR"/>
</dbReference>
<evidence type="ECO:0000313" key="9">
    <source>
        <dbReference type="Proteomes" id="UP001251528"/>
    </source>
</evidence>
<keyword evidence="9" id="KW-1185">Reference proteome</keyword>
<evidence type="ECO:0000259" key="7">
    <source>
        <dbReference type="Pfam" id="PF08493"/>
    </source>
</evidence>
<keyword evidence="5" id="KW-0539">Nucleus</keyword>
<evidence type="ECO:0000256" key="1">
    <source>
        <dbReference type="ARBA" id="ARBA00022723"/>
    </source>
</evidence>
<evidence type="ECO:0000256" key="2">
    <source>
        <dbReference type="ARBA" id="ARBA00023015"/>
    </source>
</evidence>
<dbReference type="GO" id="GO:0006355">
    <property type="term" value="P:regulation of DNA-templated transcription"/>
    <property type="evidence" value="ECO:0007669"/>
    <property type="project" value="InterPro"/>
</dbReference>
<feature type="domain" description="Aflatoxin regulatory protein" evidence="7">
    <location>
        <begin position="98"/>
        <end position="191"/>
    </location>
</feature>
<gene>
    <name evidence="8" type="ORF">QQS21_000641</name>
</gene>
<dbReference type="AlphaFoldDB" id="A0AAJ0FZ13"/>
<evidence type="ECO:0000256" key="4">
    <source>
        <dbReference type="ARBA" id="ARBA00023163"/>
    </source>
</evidence>
<feature type="region of interest" description="Disordered" evidence="6">
    <location>
        <begin position="251"/>
        <end position="271"/>
    </location>
</feature>
<keyword evidence="2" id="KW-0805">Transcription regulation</keyword>
<evidence type="ECO:0000256" key="6">
    <source>
        <dbReference type="SAM" id="MobiDB-lite"/>
    </source>
</evidence>
<organism evidence="8 9">
    <name type="scientific">Conoideocrella luteorostrata</name>
    <dbReference type="NCBI Taxonomy" id="1105319"/>
    <lineage>
        <taxon>Eukaryota</taxon>
        <taxon>Fungi</taxon>
        <taxon>Dikarya</taxon>
        <taxon>Ascomycota</taxon>
        <taxon>Pezizomycotina</taxon>
        <taxon>Sordariomycetes</taxon>
        <taxon>Hypocreomycetidae</taxon>
        <taxon>Hypocreales</taxon>
        <taxon>Clavicipitaceae</taxon>
        <taxon>Conoideocrella</taxon>
    </lineage>
</organism>
<evidence type="ECO:0000256" key="5">
    <source>
        <dbReference type="ARBA" id="ARBA00023242"/>
    </source>
</evidence>
<keyword evidence="3" id="KW-0238">DNA-binding</keyword>
<accession>A0AAJ0FZ13</accession>
<evidence type="ECO:0000313" key="8">
    <source>
        <dbReference type="EMBL" id="KAK2616400.1"/>
    </source>
</evidence>
<dbReference type="GO" id="GO:0003677">
    <property type="term" value="F:DNA binding"/>
    <property type="evidence" value="ECO:0007669"/>
    <property type="project" value="UniProtKB-KW"/>
</dbReference>